<dbReference type="PANTHER" id="PTHR47245">
    <property type="entry name" value="PEPTIDYLPROLYL ISOMERASE"/>
    <property type="match status" value="1"/>
</dbReference>
<name>I6ZN69_MELRP</name>
<accession>I6ZN69</accession>
<dbReference type="SUPFAM" id="SSF109998">
    <property type="entry name" value="Triger factor/SurA peptide-binding domain-like"/>
    <property type="match status" value="1"/>
</dbReference>
<dbReference type="InterPro" id="IPR027304">
    <property type="entry name" value="Trigger_fact/SurA_dom_sf"/>
</dbReference>
<keyword evidence="2 4" id="KW-0413">Isomerase</keyword>
<dbReference type="PANTHER" id="PTHR47245:SF2">
    <property type="entry name" value="PEPTIDYL-PROLYL CIS-TRANS ISOMERASE HP_0175-RELATED"/>
    <property type="match status" value="1"/>
</dbReference>
<keyword evidence="1" id="KW-0574">Periplasm</keyword>
<dbReference type="Pfam" id="PF00639">
    <property type="entry name" value="Rotamase"/>
    <property type="match status" value="2"/>
</dbReference>
<dbReference type="PATRIC" id="fig|1191523.3.peg.176"/>
<dbReference type="InterPro" id="IPR046357">
    <property type="entry name" value="PPIase_dom_sf"/>
</dbReference>
<evidence type="ECO:0000259" key="3">
    <source>
        <dbReference type="PROSITE" id="PS50198"/>
    </source>
</evidence>
<dbReference type="HOGENOM" id="CLU_034646_13_0_10"/>
<keyword evidence="5" id="KW-1185">Reference proteome</keyword>
<dbReference type="GO" id="GO:0003755">
    <property type="term" value="F:peptidyl-prolyl cis-trans isomerase activity"/>
    <property type="evidence" value="ECO:0007669"/>
    <property type="project" value="UniProtKB-KW"/>
</dbReference>
<evidence type="ECO:0000313" key="4">
    <source>
        <dbReference type="EMBL" id="AFN73414.1"/>
    </source>
</evidence>
<protein>
    <submittedName>
        <fullName evidence="4">Parvulin-like peptidyl-prolyl isomerase</fullName>
    </submittedName>
</protein>
<dbReference type="AlphaFoldDB" id="I6ZN69"/>
<dbReference type="PROSITE" id="PS50198">
    <property type="entry name" value="PPIC_PPIASE_2"/>
    <property type="match status" value="2"/>
</dbReference>
<gene>
    <name evidence="4" type="ordered locus">MROS_0170</name>
</gene>
<dbReference type="SUPFAM" id="SSF54534">
    <property type="entry name" value="FKBP-like"/>
    <property type="match status" value="2"/>
</dbReference>
<dbReference type="Proteomes" id="UP000009011">
    <property type="component" value="Chromosome"/>
</dbReference>
<dbReference type="EMBL" id="CP003557">
    <property type="protein sequence ID" value="AFN73414.1"/>
    <property type="molecule type" value="Genomic_DNA"/>
</dbReference>
<evidence type="ECO:0000256" key="2">
    <source>
        <dbReference type="PROSITE-ProRule" id="PRU00278"/>
    </source>
</evidence>
<dbReference type="Pfam" id="PF09312">
    <property type="entry name" value="SurA_N"/>
    <property type="match status" value="1"/>
</dbReference>
<dbReference type="InterPro" id="IPR023058">
    <property type="entry name" value="PPIase_PpiC_CS"/>
</dbReference>
<sequence length="421" mass="49119">MKKIFLFFLLASGIYAQQTIDRIVAVVDNDIILQSELEFRANVEAAQRQLPQIDSTLLRNVLIRMVEEKLLYAQAELDSVVVSDDQVKSQLDYQINYFIQQYGSQEKLEEAYGMPVEKIKRVLRDDTRKNLMAQMLQQKKFGEIQVSRKEVEDFYEVYKDSLGMVPEKFELAHIFQNPKTGEQTKKRAYEFARSLLDSLIQGADFAYLARKYSDDPGSASEGGDLGYVKRGVFYPQFEAAAFSLAPNQISDIVETPVGYHIIQLLDRRGESIHVRHILVKLKADDEADLKAIEFLNEIRDSILAGHNTFEYYAKKYSDDKESAKFGGKLGIFEASQLDKSLLDLIYKMKEGDISYPKRMELDPTSYGYHIVKLIRRIPQHKPNLEQDYDELKRLAEYYKRQKIYNEWMQEIKKRIYWEIRL</sequence>
<reference evidence="4 5" key="1">
    <citation type="journal article" date="2013" name="PLoS ONE">
        <title>Genomic analysis of Melioribacter roseus, facultatively anaerobic organotrophic bacterium representing a novel deep lineage within Bacteriodetes/Chlorobi group.</title>
        <authorList>
            <person name="Kadnikov V.V."/>
            <person name="Mardanov A.V."/>
            <person name="Podosokorskaya O.A."/>
            <person name="Gavrilov S.N."/>
            <person name="Kublanov I.V."/>
            <person name="Beletsky A.V."/>
            <person name="Bonch-Osmolovskaya E.A."/>
            <person name="Ravin N.V."/>
        </authorList>
    </citation>
    <scope>NUCLEOTIDE SEQUENCE [LARGE SCALE GENOMIC DNA]</scope>
    <source>
        <strain evidence="5">JCM 17771 / P3M-2</strain>
    </source>
</reference>
<keyword evidence="2" id="KW-0697">Rotamase</keyword>
<dbReference type="STRING" id="1191523.MROS_0170"/>
<proteinExistence type="predicted"/>
<feature type="domain" description="PpiC" evidence="3">
    <location>
        <begin position="269"/>
        <end position="375"/>
    </location>
</feature>
<dbReference type="RefSeq" id="WP_014854851.1">
    <property type="nucleotide sequence ID" value="NC_018178.1"/>
</dbReference>
<dbReference type="InterPro" id="IPR000297">
    <property type="entry name" value="PPIase_PpiC"/>
</dbReference>
<dbReference type="Gene3D" id="1.10.4030.10">
    <property type="entry name" value="Porin chaperone SurA, peptide-binding domain"/>
    <property type="match status" value="1"/>
</dbReference>
<dbReference type="KEGG" id="mro:MROS_0170"/>
<evidence type="ECO:0000256" key="1">
    <source>
        <dbReference type="ARBA" id="ARBA00022764"/>
    </source>
</evidence>
<feature type="domain" description="PpiC" evidence="3">
    <location>
        <begin position="166"/>
        <end position="266"/>
    </location>
</feature>
<evidence type="ECO:0000313" key="5">
    <source>
        <dbReference type="Proteomes" id="UP000009011"/>
    </source>
</evidence>
<dbReference type="eggNOG" id="COG0760">
    <property type="taxonomic scope" value="Bacteria"/>
</dbReference>
<dbReference type="InterPro" id="IPR050245">
    <property type="entry name" value="PrsA_foldase"/>
</dbReference>
<dbReference type="PROSITE" id="PS01096">
    <property type="entry name" value="PPIC_PPIASE_1"/>
    <property type="match status" value="1"/>
</dbReference>
<organism evidence="4 5">
    <name type="scientific">Melioribacter roseus (strain DSM 23840 / JCM 17771 / VKM B-2668 / P3M-2)</name>
    <dbReference type="NCBI Taxonomy" id="1191523"/>
    <lineage>
        <taxon>Bacteria</taxon>
        <taxon>Pseudomonadati</taxon>
        <taxon>Ignavibacteriota</taxon>
        <taxon>Ignavibacteria</taxon>
        <taxon>Ignavibacteriales</taxon>
        <taxon>Melioribacteraceae</taxon>
        <taxon>Melioribacter</taxon>
    </lineage>
</organism>
<dbReference type="InterPro" id="IPR015391">
    <property type="entry name" value="SurA_N"/>
</dbReference>
<dbReference type="Gene3D" id="3.10.50.40">
    <property type="match status" value="2"/>
</dbReference>